<comment type="caution">
    <text evidence="8">The sequence shown here is derived from an EMBL/GenBank/DDBJ whole genome shotgun (WGS) entry which is preliminary data.</text>
</comment>
<proteinExistence type="inferred from homology"/>
<keyword evidence="3" id="KW-1003">Cell membrane</keyword>
<keyword evidence="6" id="KW-0732">Signal</keyword>
<protein>
    <recommendedName>
        <fullName evidence="3">Endolytic peptidoglycan transglycosylase RlpA</fullName>
        <ecNumber evidence="3">4.2.2.-</ecNumber>
    </recommendedName>
</protein>
<feature type="region of interest" description="Disordered" evidence="5">
    <location>
        <begin position="20"/>
        <end position="89"/>
    </location>
</feature>
<sequence length="238" mass="24502">MGRWLAGVLLAAVLAGCAAPPADAPPVVAPGPSQALPGPAGAQADSPPDSGVSAPPRARKEGRVRSAPSSPREADTAIERGREDEEESGVLLGRGLASWYGGSLHGRRTASGERFDRGELTAAHRTLPFGARVCVRSLVNGKVVVVRVNDRGPFAPGRVIDLSQAAAQELGMVGLGIKPVEIWHMGPDDDSCPEDLPELDPSSTPAASPAAAPAGAAQARTNQGAARTTPRKSQARRR</sequence>
<feature type="compositionally biased region" description="Basic residues" evidence="5">
    <location>
        <begin position="229"/>
        <end position="238"/>
    </location>
</feature>
<keyword evidence="2 3" id="KW-0961">Cell wall biogenesis/degradation</keyword>
<dbReference type="EC" id="4.2.2.-" evidence="3"/>
<feature type="compositionally biased region" description="Basic and acidic residues" evidence="5">
    <location>
        <begin position="72"/>
        <end position="83"/>
    </location>
</feature>
<evidence type="ECO:0000256" key="3">
    <source>
        <dbReference type="HAMAP-Rule" id="MF_02071"/>
    </source>
</evidence>
<evidence type="ECO:0000256" key="5">
    <source>
        <dbReference type="SAM" id="MobiDB-lite"/>
    </source>
</evidence>
<dbReference type="AlphaFoldDB" id="A0AAX1WZ25"/>
<feature type="compositionally biased region" description="Acidic residues" evidence="5">
    <location>
        <begin position="188"/>
        <end position="198"/>
    </location>
</feature>
<feature type="chain" id="PRO_5043354029" description="Endolytic peptidoglycan transglycosylase RlpA" evidence="6">
    <location>
        <begin position="25"/>
        <end position="238"/>
    </location>
</feature>
<dbReference type="Gene3D" id="2.40.40.10">
    <property type="entry name" value="RlpA-like domain"/>
    <property type="match status" value="1"/>
</dbReference>
<dbReference type="PANTHER" id="PTHR34183:SF1">
    <property type="entry name" value="ENDOLYTIC PEPTIDOGLYCAN TRANSGLYCOSYLASE RLPA"/>
    <property type="match status" value="1"/>
</dbReference>
<dbReference type="EMBL" id="RJVL01000001">
    <property type="protein sequence ID" value="ROR50570.1"/>
    <property type="molecule type" value="Genomic_DNA"/>
</dbReference>
<gene>
    <name evidence="3" type="primary">rlpA</name>
    <name evidence="8" type="ORF">EDC60_0323</name>
</gene>
<evidence type="ECO:0000313" key="8">
    <source>
        <dbReference type="EMBL" id="ROR50570.1"/>
    </source>
</evidence>
<feature type="region of interest" description="Disordered" evidence="5">
    <location>
        <begin position="186"/>
        <end position="238"/>
    </location>
</feature>
<dbReference type="PANTHER" id="PTHR34183">
    <property type="entry name" value="ENDOLYTIC PEPTIDOGLYCAN TRANSGLYCOSYLASE RLPA"/>
    <property type="match status" value="1"/>
</dbReference>
<keyword evidence="9" id="KW-1185">Reference proteome</keyword>
<dbReference type="SUPFAM" id="SSF50685">
    <property type="entry name" value="Barwin-like endoglucanases"/>
    <property type="match status" value="1"/>
</dbReference>
<dbReference type="InterPro" id="IPR036908">
    <property type="entry name" value="RlpA-like_sf"/>
</dbReference>
<dbReference type="GO" id="GO:0008932">
    <property type="term" value="F:lytic endotransglycosylase activity"/>
    <property type="evidence" value="ECO:0007669"/>
    <property type="project" value="UniProtKB-UniRule"/>
</dbReference>
<evidence type="ECO:0000256" key="1">
    <source>
        <dbReference type="ARBA" id="ARBA00023239"/>
    </source>
</evidence>
<organism evidence="8 9">
    <name type="scientific">Diaphorobacter nitroreducens</name>
    <dbReference type="NCBI Taxonomy" id="164759"/>
    <lineage>
        <taxon>Bacteria</taxon>
        <taxon>Pseudomonadati</taxon>
        <taxon>Pseudomonadota</taxon>
        <taxon>Betaproteobacteria</taxon>
        <taxon>Burkholderiales</taxon>
        <taxon>Comamonadaceae</taxon>
        <taxon>Diaphorobacter</taxon>
    </lineage>
</organism>
<comment type="subcellular location">
    <subcellularLocation>
        <location evidence="3">Cell membrane</location>
        <topology evidence="3">Lipid-anchor</topology>
    </subcellularLocation>
</comment>
<feature type="compositionally biased region" description="Low complexity" evidence="5">
    <location>
        <begin position="201"/>
        <end position="219"/>
    </location>
</feature>
<feature type="signal peptide" evidence="6">
    <location>
        <begin position="1"/>
        <end position="24"/>
    </location>
</feature>
<dbReference type="InterPro" id="IPR009009">
    <property type="entry name" value="RlpA-like_DPBB"/>
</dbReference>
<dbReference type="PROSITE" id="PS51257">
    <property type="entry name" value="PROKAR_LIPOPROTEIN"/>
    <property type="match status" value="1"/>
</dbReference>
<dbReference type="HAMAP" id="MF_02071">
    <property type="entry name" value="RlpA"/>
    <property type="match status" value="1"/>
</dbReference>
<evidence type="ECO:0000313" key="9">
    <source>
        <dbReference type="Proteomes" id="UP000271868"/>
    </source>
</evidence>
<accession>A0AAX1WZ25</accession>
<dbReference type="RefSeq" id="WP_302078045.1">
    <property type="nucleotide sequence ID" value="NZ_RJVL01000001.1"/>
</dbReference>
<dbReference type="Pfam" id="PF03330">
    <property type="entry name" value="DPBB_1"/>
    <property type="match status" value="1"/>
</dbReference>
<evidence type="ECO:0000259" key="7">
    <source>
        <dbReference type="Pfam" id="PF03330"/>
    </source>
</evidence>
<feature type="domain" description="RlpA-like protein double-psi beta-barrel" evidence="7">
    <location>
        <begin position="95"/>
        <end position="182"/>
    </location>
</feature>
<dbReference type="GO" id="GO:0071555">
    <property type="term" value="P:cell wall organization"/>
    <property type="evidence" value="ECO:0007669"/>
    <property type="project" value="UniProtKB-KW"/>
</dbReference>
<keyword evidence="3 8" id="KW-0449">Lipoprotein</keyword>
<comment type="similarity">
    <text evidence="3 4">Belongs to the RlpA family.</text>
</comment>
<keyword evidence="1 3" id="KW-0456">Lyase</keyword>
<name>A0AAX1WZ25_9BURK</name>
<evidence type="ECO:0000256" key="6">
    <source>
        <dbReference type="SAM" id="SignalP"/>
    </source>
</evidence>
<dbReference type="CDD" id="cd22268">
    <property type="entry name" value="DPBB_RlpA-like"/>
    <property type="match status" value="1"/>
</dbReference>
<dbReference type="GO" id="GO:0000270">
    <property type="term" value="P:peptidoglycan metabolic process"/>
    <property type="evidence" value="ECO:0007669"/>
    <property type="project" value="UniProtKB-UniRule"/>
</dbReference>
<dbReference type="NCBIfam" id="TIGR00413">
    <property type="entry name" value="rlpA"/>
    <property type="match status" value="1"/>
</dbReference>
<dbReference type="GO" id="GO:0005886">
    <property type="term" value="C:plasma membrane"/>
    <property type="evidence" value="ECO:0007669"/>
    <property type="project" value="UniProtKB-SubCell"/>
</dbReference>
<dbReference type="InterPro" id="IPR034718">
    <property type="entry name" value="RlpA"/>
</dbReference>
<dbReference type="Proteomes" id="UP000271868">
    <property type="component" value="Unassembled WGS sequence"/>
</dbReference>
<comment type="function">
    <text evidence="3">Lytic transglycosylase with a strong preference for naked glycan strands that lack stem peptides.</text>
</comment>
<dbReference type="InterPro" id="IPR012997">
    <property type="entry name" value="RplA"/>
</dbReference>
<keyword evidence="3" id="KW-0564">Palmitate</keyword>
<evidence type="ECO:0000256" key="2">
    <source>
        <dbReference type="ARBA" id="ARBA00023316"/>
    </source>
</evidence>
<keyword evidence="3" id="KW-0472">Membrane</keyword>
<evidence type="ECO:0000256" key="4">
    <source>
        <dbReference type="RuleBase" id="RU003495"/>
    </source>
</evidence>
<reference evidence="8 9" key="1">
    <citation type="submission" date="2018-11" db="EMBL/GenBank/DDBJ databases">
        <title>Genomic Encyclopedia of Type Strains, Phase IV (KMG-IV): sequencing the most valuable type-strain genomes for metagenomic binning, comparative biology and taxonomic classification.</title>
        <authorList>
            <person name="Goeker M."/>
        </authorList>
    </citation>
    <scope>NUCLEOTIDE SEQUENCE [LARGE SCALE GENOMIC DNA]</scope>
    <source>
        <strain evidence="8 9">DSM 15985</strain>
    </source>
</reference>